<dbReference type="SUPFAM" id="SSF53098">
    <property type="entry name" value="Ribonuclease H-like"/>
    <property type="match status" value="1"/>
</dbReference>
<dbReference type="GO" id="GO:0003676">
    <property type="term" value="F:nucleic acid binding"/>
    <property type="evidence" value="ECO:0007669"/>
    <property type="project" value="InterPro"/>
</dbReference>
<feature type="region of interest" description="Disordered" evidence="1">
    <location>
        <begin position="144"/>
        <end position="169"/>
    </location>
</feature>
<sequence>MLLRNDLLEYGEPHARTIRLLWLHPTQPVGFVIDTKAHDATPELVQLQALQSDLQAGCSRLLTADPYLAIVEEASLPEQRKIKRDRAWQIVADLICDEPEIYYPGHRAQKVAGCVAAGLATRATIYLYLRRYWQRGQTPNALLPDYANSGGKGKARSASSSDIKRGRPRKLGELPGLNVDDGIRKIFRVAVARYYTTQTKFTLRGAYDQMIKDFFCERTIDPGTGRVTHAPNGAASASGFPSFGQFNYWLEQDHDRLDIKRERLRPRIYDKDLRGLIGTSTAEVWGPGARYQIDATIADVYLVSRIDRSKIIGRPVLYVVIDVFSRMIVGIYVGLEGPSWVGAMMALANTACDKQSFCKRSGHEIDSETWPCHHLPATLLGDRGEIEGRMIETLINNFNVTVESAAAYRADWKGIVEQRFRLIPAKFKPYVPGYIDVDYRARGGKDYRLDAVLDLDQFTRIVIACVLYYNNHHELKRYDKDRDLAADNIAAVPIDLWNWGIANRSGSLRQYPENLVRFSLLPVEEATVTLNGIRLRGIFYTCQKALEERWFDKARQRGNWKVKISCDPRNLDEIYLHDPEAPMQFQVCQLTERSRAHQQISVWELGQLQEAEKQISAKRQPRQQLAAADLAASIEGIVSDAVKLKGEPSTESAAKRTKNIRANRAVEKLVNRSAETFRFQAEPSSQNASKSADIIQFPNAVPDDYSEPDITEILGSTQRHDDKP</sequence>
<dbReference type="GO" id="GO:0015074">
    <property type="term" value="P:DNA integration"/>
    <property type="evidence" value="ECO:0007669"/>
    <property type="project" value="InterPro"/>
</dbReference>
<dbReference type="InterPro" id="IPR012337">
    <property type="entry name" value="RNaseH-like_sf"/>
</dbReference>
<protein>
    <submittedName>
        <fullName evidence="3">Transposon Tn7 transposition protein tnsB</fullName>
    </submittedName>
</protein>
<proteinExistence type="predicted"/>
<dbReference type="InterPro" id="IPR036397">
    <property type="entry name" value="RNaseH_sf"/>
</dbReference>
<dbReference type="Pfam" id="PF09299">
    <property type="entry name" value="Mu-transpos_C"/>
    <property type="match status" value="1"/>
</dbReference>
<organism evidence="3 4">
    <name type="scientific">Thiomonas delicata</name>
    <name type="common">Thiomonas cuprina</name>
    <dbReference type="NCBI Taxonomy" id="364030"/>
    <lineage>
        <taxon>Bacteria</taxon>
        <taxon>Pseudomonadati</taxon>
        <taxon>Pseudomonadota</taxon>
        <taxon>Betaproteobacteria</taxon>
        <taxon>Burkholderiales</taxon>
        <taxon>Thiomonas</taxon>
    </lineage>
</organism>
<accession>A0A238D000</accession>
<evidence type="ECO:0000313" key="4">
    <source>
        <dbReference type="Proteomes" id="UP000214566"/>
    </source>
</evidence>
<dbReference type="Proteomes" id="UP000214566">
    <property type="component" value="Unassembled WGS sequence"/>
</dbReference>
<dbReference type="EMBL" id="FLMQ01000034">
    <property type="protein sequence ID" value="SBP86588.1"/>
    <property type="molecule type" value="Genomic_DNA"/>
</dbReference>
<feature type="domain" description="Integrase catalytic" evidence="2">
    <location>
        <begin position="283"/>
        <end position="501"/>
    </location>
</feature>
<evidence type="ECO:0000313" key="3">
    <source>
        <dbReference type="EMBL" id="SBP86588.1"/>
    </source>
</evidence>
<evidence type="ECO:0000256" key="1">
    <source>
        <dbReference type="SAM" id="MobiDB-lite"/>
    </source>
</evidence>
<dbReference type="OrthoDB" id="5439087at2"/>
<name>A0A238D000_THIDL</name>
<gene>
    <name evidence="3" type="primary">tnsB</name>
    <name evidence="3" type="ORF">THIARS_40217</name>
</gene>
<dbReference type="PROSITE" id="PS50994">
    <property type="entry name" value="INTEGRASE"/>
    <property type="match status" value="1"/>
</dbReference>
<feature type="region of interest" description="Disordered" evidence="1">
    <location>
        <begin position="679"/>
        <end position="724"/>
    </location>
</feature>
<reference evidence="3 4" key="1">
    <citation type="submission" date="2016-06" db="EMBL/GenBank/DDBJ databases">
        <authorList>
            <person name="Kjaerup R.B."/>
            <person name="Dalgaard T.S."/>
            <person name="Juul-Madsen H.R."/>
        </authorList>
    </citation>
    <scope>NUCLEOTIDE SEQUENCE [LARGE SCALE GENOMIC DNA]</scope>
    <source>
        <strain evidence="3 4">DSM 16361</strain>
    </source>
</reference>
<dbReference type="AlphaFoldDB" id="A0A238D000"/>
<dbReference type="InterPro" id="IPR001584">
    <property type="entry name" value="Integrase_cat-core"/>
</dbReference>
<dbReference type="RefSeq" id="WP_031406916.1">
    <property type="nucleotide sequence ID" value="NZ_LT592170.1"/>
</dbReference>
<dbReference type="InterPro" id="IPR015378">
    <property type="entry name" value="Transposase-like_Mu_C"/>
</dbReference>
<evidence type="ECO:0000259" key="2">
    <source>
        <dbReference type="PROSITE" id="PS50994"/>
    </source>
</evidence>
<keyword evidence="4" id="KW-1185">Reference proteome</keyword>
<dbReference type="Gene3D" id="3.30.420.10">
    <property type="entry name" value="Ribonuclease H-like superfamily/Ribonuclease H"/>
    <property type="match status" value="1"/>
</dbReference>